<evidence type="ECO:0000256" key="4">
    <source>
        <dbReference type="ARBA" id="ARBA00022989"/>
    </source>
</evidence>
<dbReference type="RefSeq" id="WP_237467011.1">
    <property type="nucleotide sequence ID" value="NZ_CAKLDI010000001.1"/>
</dbReference>
<dbReference type="InterPro" id="IPR010432">
    <property type="entry name" value="RDD"/>
</dbReference>
<feature type="domain" description="RDD" evidence="7">
    <location>
        <begin position="21"/>
        <end position="161"/>
    </location>
</feature>
<organism evidence="8 9">
    <name type="scientific">Vibrio stylophorae</name>
    <dbReference type="NCBI Taxonomy" id="659351"/>
    <lineage>
        <taxon>Bacteria</taxon>
        <taxon>Pseudomonadati</taxon>
        <taxon>Pseudomonadota</taxon>
        <taxon>Gammaproteobacteria</taxon>
        <taxon>Vibrionales</taxon>
        <taxon>Vibrionaceae</taxon>
        <taxon>Vibrio</taxon>
    </lineage>
</organism>
<evidence type="ECO:0000313" key="8">
    <source>
        <dbReference type="EMBL" id="CAH0534411.1"/>
    </source>
</evidence>
<dbReference type="PANTHER" id="PTHR36115">
    <property type="entry name" value="PROLINE-RICH ANTIGEN HOMOLOG-RELATED"/>
    <property type="match status" value="1"/>
</dbReference>
<sequence length="170" mass="18858">MFKQTNPRKKNAVDAVMDLHAGFVRRILAMIYDAFLVAAIALLASGIGVGVVYLLNMMGFIELTGYQDISDYLASASPASSIFALWLCLAILSFYLYFLTKGGQTLGMRAWKIKLINARPGESEQLSPSQILIRLTTAAFGLGNLICLFDSKNRAFQDYWAETKMVQLDK</sequence>
<accession>A0ABN8DTM4</accession>
<reference evidence="8" key="1">
    <citation type="submission" date="2021-11" db="EMBL/GenBank/DDBJ databases">
        <authorList>
            <person name="Rodrigo-Torres L."/>
            <person name="Arahal R. D."/>
            <person name="Lucena T."/>
        </authorList>
    </citation>
    <scope>NUCLEOTIDE SEQUENCE</scope>
    <source>
        <strain evidence="8">CECT 7929</strain>
    </source>
</reference>
<dbReference type="EMBL" id="CAKLDI010000001">
    <property type="protein sequence ID" value="CAH0534411.1"/>
    <property type="molecule type" value="Genomic_DNA"/>
</dbReference>
<dbReference type="Proteomes" id="UP000838672">
    <property type="component" value="Unassembled WGS sequence"/>
</dbReference>
<evidence type="ECO:0000256" key="6">
    <source>
        <dbReference type="SAM" id="Phobius"/>
    </source>
</evidence>
<keyword evidence="5 6" id="KW-0472">Membrane</keyword>
<feature type="transmembrane region" description="Helical" evidence="6">
    <location>
        <begin position="35"/>
        <end position="61"/>
    </location>
</feature>
<keyword evidence="3 6" id="KW-0812">Transmembrane</keyword>
<evidence type="ECO:0000256" key="1">
    <source>
        <dbReference type="ARBA" id="ARBA00004651"/>
    </source>
</evidence>
<evidence type="ECO:0000256" key="2">
    <source>
        <dbReference type="ARBA" id="ARBA00022475"/>
    </source>
</evidence>
<proteinExistence type="predicted"/>
<keyword evidence="4 6" id="KW-1133">Transmembrane helix</keyword>
<keyword evidence="9" id="KW-1185">Reference proteome</keyword>
<protein>
    <recommendedName>
        <fullName evidence="7">RDD domain-containing protein</fullName>
    </recommendedName>
</protein>
<comment type="subcellular location">
    <subcellularLocation>
        <location evidence="1">Cell membrane</location>
        <topology evidence="1">Multi-pass membrane protein</topology>
    </subcellularLocation>
</comment>
<dbReference type="PANTHER" id="PTHR36115:SF10">
    <property type="entry name" value="RDD DOMAIN-CONTAINING PROTEIN"/>
    <property type="match status" value="1"/>
</dbReference>
<feature type="transmembrane region" description="Helical" evidence="6">
    <location>
        <begin position="81"/>
        <end position="99"/>
    </location>
</feature>
<evidence type="ECO:0000313" key="9">
    <source>
        <dbReference type="Proteomes" id="UP000838672"/>
    </source>
</evidence>
<evidence type="ECO:0000259" key="7">
    <source>
        <dbReference type="Pfam" id="PF06271"/>
    </source>
</evidence>
<evidence type="ECO:0000256" key="3">
    <source>
        <dbReference type="ARBA" id="ARBA00022692"/>
    </source>
</evidence>
<evidence type="ECO:0000256" key="5">
    <source>
        <dbReference type="ARBA" id="ARBA00023136"/>
    </source>
</evidence>
<dbReference type="InterPro" id="IPR051791">
    <property type="entry name" value="Pra-immunoreactive"/>
</dbReference>
<dbReference type="Pfam" id="PF06271">
    <property type="entry name" value="RDD"/>
    <property type="match status" value="1"/>
</dbReference>
<gene>
    <name evidence="8" type="ORF">VST7929_02343</name>
</gene>
<name>A0ABN8DTM4_9VIBR</name>
<keyword evidence="2" id="KW-1003">Cell membrane</keyword>
<comment type="caution">
    <text evidence="8">The sequence shown here is derived from an EMBL/GenBank/DDBJ whole genome shotgun (WGS) entry which is preliminary data.</text>
</comment>